<dbReference type="EMBL" id="JAUSUL010000001">
    <property type="protein sequence ID" value="MDQ0314822.1"/>
    <property type="molecule type" value="Genomic_DNA"/>
</dbReference>
<name>A0AAE3VML8_9HYPH</name>
<organism evidence="3 4">
    <name type="scientific">Amorphus orientalis</name>
    <dbReference type="NCBI Taxonomy" id="649198"/>
    <lineage>
        <taxon>Bacteria</taxon>
        <taxon>Pseudomonadati</taxon>
        <taxon>Pseudomonadota</taxon>
        <taxon>Alphaproteobacteria</taxon>
        <taxon>Hyphomicrobiales</taxon>
        <taxon>Amorphaceae</taxon>
        <taxon>Amorphus</taxon>
    </lineage>
</organism>
<dbReference type="InterPro" id="IPR010982">
    <property type="entry name" value="Lambda_DNA-bd_dom_sf"/>
</dbReference>
<dbReference type="InterPro" id="IPR001387">
    <property type="entry name" value="Cro/C1-type_HTH"/>
</dbReference>
<feature type="compositionally biased region" description="Basic and acidic residues" evidence="1">
    <location>
        <begin position="174"/>
        <end position="198"/>
    </location>
</feature>
<dbReference type="Proteomes" id="UP001229244">
    <property type="component" value="Unassembled WGS sequence"/>
</dbReference>
<evidence type="ECO:0000313" key="3">
    <source>
        <dbReference type="EMBL" id="MDQ0314822.1"/>
    </source>
</evidence>
<sequence>MTRPYSQIPGAEALIERVSKALVLAHPDCQARLTAGQEIGVPAAVTRTLAMGRPVAINGWLRWCAELELDPVTGKRLGKAVPPYEGGDFLWWMWGCGVHLTRVTRGDLSLRDLARQAGISPATASRMEHGEAMSVAAVAAVSRAIDLHPHAYCAPVFVGLVSRGTGTETLPPRGGERGDREGARGEERRRRDREDQSRGGECVARPGGVK</sequence>
<accession>A0AAE3VML8</accession>
<reference evidence="3" key="1">
    <citation type="submission" date="2023-07" db="EMBL/GenBank/DDBJ databases">
        <title>Genomic Encyclopedia of Type Strains, Phase IV (KMG-IV): sequencing the most valuable type-strain genomes for metagenomic binning, comparative biology and taxonomic classification.</title>
        <authorList>
            <person name="Goeker M."/>
        </authorList>
    </citation>
    <scope>NUCLEOTIDE SEQUENCE</scope>
    <source>
        <strain evidence="3">DSM 21202</strain>
    </source>
</reference>
<evidence type="ECO:0000256" key="1">
    <source>
        <dbReference type="SAM" id="MobiDB-lite"/>
    </source>
</evidence>
<dbReference type="SUPFAM" id="SSF47413">
    <property type="entry name" value="lambda repressor-like DNA-binding domains"/>
    <property type="match status" value="1"/>
</dbReference>
<dbReference type="Gene3D" id="1.10.260.40">
    <property type="entry name" value="lambda repressor-like DNA-binding domains"/>
    <property type="match status" value="1"/>
</dbReference>
<dbReference type="GO" id="GO:0003677">
    <property type="term" value="F:DNA binding"/>
    <property type="evidence" value="ECO:0007669"/>
    <property type="project" value="InterPro"/>
</dbReference>
<evidence type="ECO:0000313" key="4">
    <source>
        <dbReference type="Proteomes" id="UP001229244"/>
    </source>
</evidence>
<feature type="domain" description="HTH cro/C1-type" evidence="2">
    <location>
        <begin position="108"/>
        <end position="153"/>
    </location>
</feature>
<comment type="caution">
    <text evidence="3">The sequence shown here is derived from an EMBL/GenBank/DDBJ whole genome shotgun (WGS) entry which is preliminary data.</text>
</comment>
<keyword evidence="4" id="KW-1185">Reference proteome</keyword>
<dbReference type="RefSeq" id="WP_306884609.1">
    <property type="nucleotide sequence ID" value="NZ_JAUSUL010000001.1"/>
</dbReference>
<protein>
    <submittedName>
        <fullName evidence="3">Transcriptional regulator with XRE-family HTH domain</fullName>
    </submittedName>
</protein>
<feature type="region of interest" description="Disordered" evidence="1">
    <location>
        <begin position="164"/>
        <end position="210"/>
    </location>
</feature>
<gene>
    <name evidence="3" type="ORF">J2S73_001259</name>
</gene>
<dbReference type="Pfam" id="PF01381">
    <property type="entry name" value="HTH_3"/>
    <property type="match status" value="1"/>
</dbReference>
<dbReference type="CDD" id="cd00093">
    <property type="entry name" value="HTH_XRE"/>
    <property type="match status" value="1"/>
</dbReference>
<dbReference type="AlphaFoldDB" id="A0AAE3VML8"/>
<dbReference type="PROSITE" id="PS50943">
    <property type="entry name" value="HTH_CROC1"/>
    <property type="match status" value="1"/>
</dbReference>
<evidence type="ECO:0000259" key="2">
    <source>
        <dbReference type="PROSITE" id="PS50943"/>
    </source>
</evidence>
<proteinExistence type="predicted"/>